<dbReference type="InterPro" id="IPR018490">
    <property type="entry name" value="cNMP-bd_dom_sf"/>
</dbReference>
<dbReference type="InterPro" id="IPR012318">
    <property type="entry name" value="HTH_CRP"/>
</dbReference>
<dbReference type="InterPro" id="IPR014710">
    <property type="entry name" value="RmlC-like_jellyroll"/>
</dbReference>
<evidence type="ECO:0000256" key="2">
    <source>
        <dbReference type="ARBA" id="ARBA00023125"/>
    </source>
</evidence>
<dbReference type="GO" id="GO:0006355">
    <property type="term" value="P:regulation of DNA-templated transcription"/>
    <property type="evidence" value="ECO:0007669"/>
    <property type="project" value="InterPro"/>
</dbReference>
<dbReference type="Proteomes" id="UP000183447">
    <property type="component" value="Unassembled WGS sequence"/>
</dbReference>
<feature type="domain" description="HTH crp-type" evidence="4">
    <location>
        <begin position="144"/>
        <end position="218"/>
    </location>
</feature>
<protein>
    <submittedName>
        <fullName evidence="5">cAMP-binding domain of CRP or a regulatory subunit of cAMP-dependent protein kinases</fullName>
    </submittedName>
</protein>
<dbReference type="PROSITE" id="PS51063">
    <property type="entry name" value="HTH_CRP_2"/>
    <property type="match status" value="1"/>
</dbReference>
<keyword evidence="1" id="KW-0805">Transcription regulation</keyword>
<gene>
    <name evidence="5" type="ORF">SAMN02983003_2982</name>
</gene>
<dbReference type="CDD" id="cd00038">
    <property type="entry name" value="CAP_ED"/>
    <property type="match status" value="1"/>
</dbReference>
<dbReference type="Pfam" id="PF13545">
    <property type="entry name" value="HTH_Crp_2"/>
    <property type="match status" value="1"/>
</dbReference>
<reference evidence="5 6" key="1">
    <citation type="submission" date="2016-11" db="EMBL/GenBank/DDBJ databases">
        <authorList>
            <person name="Jaros S."/>
            <person name="Januszkiewicz K."/>
            <person name="Wedrychowicz H."/>
        </authorList>
    </citation>
    <scope>NUCLEOTIDE SEQUENCE [LARGE SCALE GENOMIC DNA]</scope>
    <source>
        <strain evidence="5 6">ATCC 23634</strain>
    </source>
</reference>
<dbReference type="AlphaFoldDB" id="A0A1K2I0A5"/>
<dbReference type="SUPFAM" id="SSF51206">
    <property type="entry name" value="cAMP-binding domain-like"/>
    <property type="match status" value="1"/>
</dbReference>
<dbReference type="STRING" id="665118.SAMN02983003_2982"/>
<dbReference type="GO" id="GO:0003677">
    <property type="term" value="F:DNA binding"/>
    <property type="evidence" value="ECO:0007669"/>
    <property type="project" value="UniProtKB-KW"/>
</dbReference>
<keyword evidence="5" id="KW-0418">Kinase</keyword>
<dbReference type="EMBL" id="FPKU01000003">
    <property type="protein sequence ID" value="SFZ85810.1"/>
    <property type="molecule type" value="Genomic_DNA"/>
</dbReference>
<evidence type="ECO:0000313" key="6">
    <source>
        <dbReference type="Proteomes" id="UP000183447"/>
    </source>
</evidence>
<sequence length="238" mass="27149">MNPFILKMERRDSLSAEERAVLEEAVARVRVLGPHEDVVREGDRPTDSTLVLDGVTCRYNLLGDGKRQITAIHVTGDFVDLHSFPLKVMDHGVATLTTCRLGVVPHARLKAITEQFPHLTRVLWLSTLMDGSMHRQWIVSMGRMPALGQLAHLLCELYLRLEAVNEASELRFKLPLTQTDLADTLGLTPVHVNRIVQELRQSGVVVWRTPDVQILDWDRLVRLAEFDPRYLHLHHEPR</sequence>
<keyword evidence="6" id="KW-1185">Reference proteome</keyword>
<dbReference type="GO" id="GO:0016301">
    <property type="term" value="F:kinase activity"/>
    <property type="evidence" value="ECO:0007669"/>
    <property type="project" value="UniProtKB-KW"/>
</dbReference>
<dbReference type="SMART" id="SM00419">
    <property type="entry name" value="HTH_CRP"/>
    <property type="match status" value="1"/>
</dbReference>
<keyword evidence="3" id="KW-0804">Transcription</keyword>
<evidence type="ECO:0000256" key="1">
    <source>
        <dbReference type="ARBA" id="ARBA00023015"/>
    </source>
</evidence>
<name>A0A1K2I0A5_9HYPH</name>
<accession>A0A1K2I0A5</accession>
<keyword evidence="5" id="KW-0808">Transferase</keyword>
<proteinExistence type="predicted"/>
<dbReference type="InterPro" id="IPR036388">
    <property type="entry name" value="WH-like_DNA-bd_sf"/>
</dbReference>
<dbReference type="InterPro" id="IPR000595">
    <property type="entry name" value="cNMP-bd_dom"/>
</dbReference>
<evidence type="ECO:0000313" key="5">
    <source>
        <dbReference type="EMBL" id="SFZ85810.1"/>
    </source>
</evidence>
<evidence type="ECO:0000259" key="4">
    <source>
        <dbReference type="PROSITE" id="PS51063"/>
    </source>
</evidence>
<dbReference type="InterPro" id="IPR036390">
    <property type="entry name" value="WH_DNA-bd_sf"/>
</dbReference>
<dbReference type="Gene3D" id="2.60.120.10">
    <property type="entry name" value="Jelly Rolls"/>
    <property type="match status" value="1"/>
</dbReference>
<dbReference type="SUPFAM" id="SSF46785">
    <property type="entry name" value="Winged helix' DNA-binding domain"/>
    <property type="match status" value="1"/>
</dbReference>
<organism evidence="5 6">
    <name type="scientific">Devosia enhydra</name>
    <dbReference type="NCBI Taxonomy" id="665118"/>
    <lineage>
        <taxon>Bacteria</taxon>
        <taxon>Pseudomonadati</taxon>
        <taxon>Pseudomonadota</taxon>
        <taxon>Alphaproteobacteria</taxon>
        <taxon>Hyphomicrobiales</taxon>
        <taxon>Devosiaceae</taxon>
        <taxon>Devosia</taxon>
    </lineage>
</organism>
<dbReference type="Pfam" id="PF00027">
    <property type="entry name" value="cNMP_binding"/>
    <property type="match status" value="1"/>
</dbReference>
<evidence type="ECO:0000256" key="3">
    <source>
        <dbReference type="ARBA" id="ARBA00023163"/>
    </source>
</evidence>
<keyword evidence="2" id="KW-0238">DNA-binding</keyword>
<dbReference type="Gene3D" id="1.10.10.10">
    <property type="entry name" value="Winged helix-like DNA-binding domain superfamily/Winged helix DNA-binding domain"/>
    <property type="match status" value="1"/>
</dbReference>